<comment type="function">
    <text evidence="8">Ligates lysine onto the cytidine present at position 34 of the AUA codon-specific tRNA(Ile) that contains the anticodon CAU, in an ATP-dependent manner. Cytidine is converted to lysidine, thus changing the amino acid specificity of the tRNA from methionine to isoleucine.</text>
</comment>
<evidence type="ECO:0000256" key="8">
    <source>
        <dbReference type="HAMAP-Rule" id="MF_01161"/>
    </source>
</evidence>
<dbReference type="Pfam" id="PF11734">
    <property type="entry name" value="TilS_C"/>
    <property type="match status" value="1"/>
</dbReference>
<evidence type="ECO:0000256" key="6">
    <source>
        <dbReference type="ARBA" id="ARBA00022840"/>
    </source>
</evidence>
<dbReference type="PANTHER" id="PTHR43033">
    <property type="entry name" value="TRNA(ILE)-LYSIDINE SYNTHASE-RELATED"/>
    <property type="match status" value="1"/>
</dbReference>
<dbReference type="KEGG" id="reo:HUE58_06435"/>
<keyword evidence="6 8" id="KW-0067">ATP-binding</keyword>
<dbReference type="GO" id="GO:0006400">
    <property type="term" value="P:tRNA modification"/>
    <property type="evidence" value="ECO:0007669"/>
    <property type="project" value="UniProtKB-UniRule"/>
</dbReference>
<proteinExistence type="inferred from homology"/>
<evidence type="ECO:0000256" key="1">
    <source>
        <dbReference type="ARBA" id="ARBA00004496"/>
    </source>
</evidence>
<dbReference type="InterPro" id="IPR012796">
    <property type="entry name" value="Lysidine-tRNA-synth_C"/>
</dbReference>
<keyword evidence="11" id="KW-1185">Reference proteome</keyword>
<dbReference type="PANTHER" id="PTHR43033:SF1">
    <property type="entry name" value="TRNA(ILE)-LYSIDINE SYNTHASE-RELATED"/>
    <property type="match status" value="1"/>
</dbReference>
<comment type="catalytic activity">
    <reaction evidence="7 8">
        <text>cytidine(34) in tRNA(Ile2) + L-lysine + ATP = lysidine(34) in tRNA(Ile2) + AMP + diphosphate + H(+)</text>
        <dbReference type="Rhea" id="RHEA:43744"/>
        <dbReference type="Rhea" id="RHEA-COMP:10625"/>
        <dbReference type="Rhea" id="RHEA-COMP:10670"/>
        <dbReference type="ChEBI" id="CHEBI:15378"/>
        <dbReference type="ChEBI" id="CHEBI:30616"/>
        <dbReference type="ChEBI" id="CHEBI:32551"/>
        <dbReference type="ChEBI" id="CHEBI:33019"/>
        <dbReference type="ChEBI" id="CHEBI:82748"/>
        <dbReference type="ChEBI" id="CHEBI:83665"/>
        <dbReference type="ChEBI" id="CHEBI:456215"/>
        <dbReference type="EC" id="6.3.4.19"/>
    </reaction>
</comment>
<dbReference type="InterPro" id="IPR011063">
    <property type="entry name" value="TilS/TtcA_N"/>
</dbReference>
<evidence type="ECO:0000259" key="9">
    <source>
        <dbReference type="SMART" id="SM00977"/>
    </source>
</evidence>
<dbReference type="Proteomes" id="UP000509429">
    <property type="component" value="Chromosome"/>
</dbReference>
<keyword evidence="3 8" id="KW-0436">Ligase</keyword>
<comment type="subcellular location">
    <subcellularLocation>
        <location evidence="1 8">Cytoplasm</location>
    </subcellularLocation>
</comment>
<keyword evidence="2 8" id="KW-0963">Cytoplasm</keyword>
<comment type="similarity">
    <text evidence="8">Belongs to the tRNA(Ile)-lysidine synthase family.</text>
</comment>
<comment type="domain">
    <text evidence="8">The N-terminal region contains the highly conserved SGGXDS motif, predicted to be a P-loop motif involved in ATP binding.</text>
</comment>
<dbReference type="GO" id="GO:0005737">
    <property type="term" value="C:cytoplasm"/>
    <property type="evidence" value="ECO:0007669"/>
    <property type="project" value="UniProtKB-SubCell"/>
</dbReference>
<dbReference type="EMBL" id="CP054490">
    <property type="protein sequence ID" value="QKQ24717.1"/>
    <property type="molecule type" value="Genomic_DNA"/>
</dbReference>
<organism evidence="10 11">
    <name type="scientific">Candidatus Ruthia endofausta</name>
    <dbReference type="NCBI Taxonomy" id="2738852"/>
    <lineage>
        <taxon>Bacteria</taxon>
        <taxon>Pseudomonadati</taxon>
        <taxon>Pseudomonadota</taxon>
        <taxon>Gammaproteobacteria</taxon>
        <taxon>Candidatus Pseudothioglobaceae</taxon>
        <taxon>Candidatus Ruthturnera</taxon>
    </lineage>
</organism>
<dbReference type="CDD" id="cd01992">
    <property type="entry name" value="TilS_N"/>
    <property type="match status" value="1"/>
</dbReference>
<dbReference type="Gene3D" id="1.20.59.20">
    <property type="match status" value="1"/>
</dbReference>
<dbReference type="SUPFAM" id="SSF52402">
    <property type="entry name" value="Adenine nucleotide alpha hydrolases-like"/>
    <property type="match status" value="1"/>
</dbReference>
<sequence>MEDLKTKDLFLESKKIVLSLSGGIDSVVLLHYLNMHYPNKTSVIHYNHHLSQYCNEWDKFCEKLCLSLNIAYLSIDLSFDNTSNIEENARKKRYHSLSNSLKENEVLCTAHHQNDQAETLLLQLFRGGGIKGLAAMPKEKPLGKGIHYRPFLTINKSQIIDYAENNKLSWIEDDSNKNTNFRRNFLRLEILPKLSDVYKNLGRTLARSAKHQSETLKLIRELADIDIKMHHIINSTNRIDTSKLTKLGTHRIKNVLLHHLNFLNFLTPSDKIMHQIIELLHTKEDANPLVCWDKYEIRRYQNELYFINKALPRKNESCPFYEEFKDLKKISIRYRQEGQRIKLLGKTHTQSLKKVLQEASIPPWERSQLKMYYIDNKLCAIERIGKMSSI</sequence>
<evidence type="ECO:0000313" key="10">
    <source>
        <dbReference type="EMBL" id="QKQ24717.1"/>
    </source>
</evidence>
<name>A0A6N0HQZ4_9GAMM</name>
<keyword evidence="4 8" id="KW-0819">tRNA processing</keyword>
<gene>
    <name evidence="8 10" type="primary">tilS</name>
    <name evidence="10" type="ORF">HUE58_06435</name>
</gene>
<evidence type="ECO:0000256" key="7">
    <source>
        <dbReference type="ARBA" id="ARBA00048539"/>
    </source>
</evidence>
<accession>A0A6N0HQZ4</accession>
<protein>
    <recommendedName>
        <fullName evidence="8">tRNA(Ile)-lysidine synthase</fullName>
        <ecNumber evidence="8">6.3.4.19</ecNumber>
    </recommendedName>
    <alternativeName>
        <fullName evidence="8">tRNA(Ile)-2-lysyl-cytidine synthase</fullName>
    </alternativeName>
    <alternativeName>
        <fullName evidence="8">tRNA(Ile)-lysidine synthetase</fullName>
    </alternativeName>
</protein>
<dbReference type="InterPro" id="IPR012795">
    <property type="entry name" value="tRNA_Ile_lys_synt_N"/>
</dbReference>
<evidence type="ECO:0000256" key="5">
    <source>
        <dbReference type="ARBA" id="ARBA00022741"/>
    </source>
</evidence>
<dbReference type="SUPFAM" id="SSF82829">
    <property type="entry name" value="MesJ substrate recognition domain-like"/>
    <property type="match status" value="1"/>
</dbReference>
<feature type="domain" description="Lysidine-tRNA(Ile) synthetase C-terminal" evidence="9">
    <location>
        <begin position="330"/>
        <end position="384"/>
    </location>
</feature>
<dbReference type="Gene3D" id="3.40.50.620">
    <property type="entry name" value="HUPs"/>
    <property type="match status" value="1"/>
</dbReference>
<dbReference type="InterPro" id="IPR012094">
    <property type="entry name" value="tRNA_Ile_lys_synt"/>
</dbReference>
<dbReference type="InterPro" id="IPR014729">
    <property type="entry name" value="Rossmann-like_a/b/a_fold"/>
</dbReference>
<evidence type="ECO:0000256" key="2">
    <source>
        <dbReference type="ARBA" id="ARBA00022490"/>
    </source>
</evidence>
<feature type="binding site" evidence="8">
    <location>
        <begin position="21"/>
        <end position="26"/>
    </location>
    <ligand>
        <name>ATP</name>
        <dbReference type="ChEBI" id="CHEBI:30616"/>
    </ligand>
</feature>
<dbReference type="Pfam" id="PF01171">
    <property type="entry name" value="ATP_bind_3"/>
    <property type="match status" value="1"/>
</dbReference>
<dbReference type="GO" id="GO:0005524">
    <property type="term" value="F:ATP binding"/>
    <property type="evidence" value="ECO:0007669"/>
    <property type="project" value="UniProtKB-UniRule"/>
</dbReference>
<dbReference type="SUPFAM" id="SSF56037">
    <property type="entry name" value="PheT/TilS domain"/>
    <property type="match status" value="1"/>
</dbReference>
<dbReference type="AlphaFoldDB" id="A0A6N0HQZ4"/>
<evidence type="ECO:0000256" key="4">
    <source>
        <dbReference type="ARBA" id="ARBA00022694"/>
    </source>
</evidence>
<evidence type="ECO:0000256" key="3">
    <source>
        <dbReference type="ARBA" id="ARBA00022598"/>
    </source>
</evidence>
<dbReference type="HAMAP" id="MF_01161">
    <property type="entry name" value="tRNA_Ile_lys_synt"/>
    <property type="match status" value="1"/>
</dbReference>
<keyword evidence="5 8" id="KW-0547">Nucleotide-binding</keyword>
<dbReference type="EC" id="6.3.4.19" evidence="8"/>
<dbReference type="Pfam" id="PF09179">
    <property type="entry name" value="TilS"/>
    <property type="match status" value="1"/>
</dbReference>
<dbReference type="SMART" id="SM00977">
    <property type="entry name" value="TilS_C"/>
    <property type="match status" value="1"/>
</dbReference>
<dbReference type="NCBIfam" id="TIGR02433">
    <property type="entry name" value="lysidine_TilS_C"/>
    <property type="match status" value="1"/>
</dbReference>
<dbReference type="RefSeq" id="WP_174606153.1">
    <property type="nucleotide sequence ID" value="NZ_CP054490.1"/>
</dbReference>
<dbReference type="InterPro" id="IPR015262">
    <property type="entry name" value="tRNA_Ile_lys_synt_subst-bd"/>
</dbReference>
<reference evidence="10 11" key="1">
    <citation type="submission" date="2020-05" db="EMBL/GenBank/DDBJ databases">
        <title>Horizontal transmission and recombination maintain forever young bacterial symbiont genomes.</title>
        <authorList>
            <person name="Russell S.L."/>
            <person name="Pepper-Tunick E."/>
            <person name="Svedberg J."/>
            <person name="Byrne A."/>
            <person name="Ruelas Castillo J."/>
            <person name="Vollmers C."/>
            <person name="Beinart R.A."/>
            <person name="Corbett-Detig R."/>
        </authorList>
    </citation>
    <scope>NUCLEOTIDE SEQUENCE [LARGE SCALE GENOMIC DNA]</scope>
    <source>
        <strain evidence="10">JDF_Ridge</strain>
    </source>
</reference>
<dbReference type="GO" id="GO:0032267">
    <property type="term" value="F:tRNA(Ile)-lysidine synthase activity"/>
    <property type="evidence" value="ECO:0007669"/>
    <property type="project" value="UniProtKB-EC"/>
</dbReference>
<evidence type="ECO:0000313" key="11">
    <source>
        <dbReference type="Proteomes" id="UP000509429"/>
    </source>
</evidence>
<dbReference type="NCBIfam" id="TIGR02432">
    <property type="entry name" value="lysidine_TilS_N"/>
    <property type="match status" value="1"/>
</dbReference>